<dbReference type="InterPro" id="IPR016039">
    <property type="entry name" value="Thiolase-like"/>
</dbReference>
<evidence type="ECO:0000256" key="4">
    <source>
        <dbReference type="ARBA" id="ARBA00022490"/>
    </source>
</evidence>
<dbReference type="AlphaFoldDB" id="A0A645CFP0"/>
<gene>
    <name evidence="13" type="primary">fabH_61</name>
    <name evidence="13" type="ORF">SDC9_122748</name>
</gene>
<dbReference type="HAMAP" id="MF_01815">
    <property type="entry name" value="FabH"/>
    <property type="match status" value="1"/>
</dbReference>
<comment type="similarity">
    <text evidence="2">Belongs to the thiolase-like superfamily. FabH family.</text>
</comment>
<dbReference type="Pfam" id="PF08545">
    <property type="entry name" value="ACP_syn_III"/>
    <property type="match status" value="1"/>
</dbReference>
<dbReference type="CDD" id="cd00830">
    <property type="entry name" value="KAS_III"/>
    <property type="match status" value="1"/>
</dbReference>
<dbReference type="FunFam" id="3.40.47.10:FF:000004">
    <property type="entry name" value="3-oxoacyl-[acyl-carrier-protein] synthase 3"/>
    <property type="match status" value="1"/>
</dbReference>
<evidence type="ECO:0000256" key="7">
    <source>
        <dbReference type="ARBA" id="ARBA00022832"/>
    </source>
</evidence>
<dbReference type="InterPro" id="IPR013747">
    <property type="entry name" value="ACP_syn_III_C"/>
</dbReference>
<evidence type="ECO:0000256" key="2">
    <source>
        <dbReference type="ARBA" id="ARBA00008642"/>
    </source>
</evidence>
<dbReference type="InterPro" id="IPR004655">
    <property type="entry name" value="FabH"/>
</dbReference>
<dbReference type="PANTHER" id="PTHR34069">
    <property type="entry name" value="3-OXOACYL-[ACYL-CARRIER-PROTEIN] SYNTHASE 3"/>
    <property type="match status" value="1"/>
</dbReference>
<keyword evidence="6 13" id="KW-0808">Transferase</keyword>
<keyword evidence="8" id="KW-0443">Lipid metabolism</keyword>
<name>A0A645CFP0_9ZZZZ</name>
<evidence type="ECO:0000256" key="9">
    <source>
        <dbReference type="ARBA" id="ARBA00023160"/>
    </source>
</evidence>
<comment type="caution">
    <text evidence="13">The sequence shown here is derived from an EMBL/GenBank/DDBJ whole genome shotgun (WGS) entry which is preliminary data.</text>
</comment>
<keyword evidence="7" id="KW-0276">Fatty acid metabolism</keyword>
<evidence type="ECO:0000256" key="10">
    <source>
        <dbReference type="ARBA" id="ARBA00023315"/>
    </source>
</evidence>
<dbReference type="GO" id="GO:0004315">
    <property type="term" value="F:3-oxoacyl-[acyl-carrier-protein] synthase activity"/>
    <property type="evidence" value="ECO:0007669"/>
    <property type="project" value="InterPro"/>
</dbReference>
<protein>
    <recommendedName>
        <fullName evidence="3">beta-ketoacyl-[acyl-carrier-protein] synthase III</fullName>
        <ecNumber evidence="3">2.3.1.180</ecNumber>
    </recommendedName>
</protein>
<evidence type="ECO:0000256" key="8">
    <source>
        <dbReference type="ARBA" id="ARBA00023098"/>
    </source>
</evidence>
<dbReference type="PANTHER" id="PTHR34069:SF2">
    <property type="entry name" value="BETA-KETOACYL-[ACYL-CARRIER-PROTEIN] SYNTHASE III"/>
    <property type="match status" value="1"/>
</dbReference>
<dbReference type="EMBL" id="VSSQ01026836">
    <property type="protein sequence ID" value="MPM75754.1"/>
    <property type="molecule type" value="Genomic_DNA"/>
</dbReference>
<sequence>MNNGSWAAGIIGTGSYVPETVLKNSYFEERLDTDDEWIVSRTGIKERRRVKPDIATSDIATYAALKAIEDAKLKPAELDMIIVATVTPDMAFPSTACIVQKNIGAENAAALDISAACSGFIYGLSIASQFIRSGSMKKILLIGAETLSKITDYNDRNTCVLFGDGAGAAVISSVEEGFGILSTYMGSDGRGGDLLKLPAGGSRLPASEETIANSLHFIKMDGSEVFKFAIKIMGQAAEKALSLCGMRKENIDYLIPHQANIRIIESATKRLKISKDKVFINVEKYGNMSAASVAVALDEANRTNKLNKGAIVVLVGFGGGLTWGSAVIKWS</sequence>
<evidence type="ECO:0000256" key="3">
    <source>
        <dbReference type="ARBA" id="ARBA00012333"/>
    </source>
</evidence>
<evidence type="ECO:0000259" key="12">
    <source>
        <dbReference type="Pfam" id="PF08545"/>
    </source>
</evidence>
<dbReference type="NCBIfam" id="TIGR00747">
    <property type="entry name" value="fabH"/>
    <property type="match status" value="1"/>
</dbReference>
<dbReference type="Pfam" id="PF08541">
    <property type="entry name" value="ACP_syn_III_C"/>
    <property type="match status" value="1"/>
</dbReference>
<reference evidence="13" key="1">
    <citation type="submission" date="2019-08" db="EMBL/GenBank/DDBJ databases">
        <authorList>
            <person name="Kucharzyk K."/>
            <person name="Murdoch R.W."/>
            <person name="Higgins S."/>
            <person name="Loffler F."/>
        </authorList>
    </citation>
    <scope>NUCLEOTIDE SEQUENCE</scope>
</reference>
<accession>A0A645CFP0</accession>
<dbReference type="GO" id="GO:0006633">
    <property type="term" value="P:fatty acid biosynthetic process"/>
    <property type="evidence" value="ECO:0007669"/>
    <property type="project" value="UniProtKB-KW"/>
</dbReference>
<keyword evidence="10 13" id="KW-0012">Acyltransferase</keyword>
<dbReference type="InterPro" id="IPR013751">
    <property type="entry name" value="ACP_syn_III_N"/>
</dbReference>
<evidence type="ECO:0000259" key="11">
    <source>
        <dbReference type="Pfam" id="PF08541"/>
    </source>
</evidence>
<keyword evidence="4" id="KW-0963">Cytoplasm</keyword>
<dbReference type="SUPFAM" id="SSF53901">
    <property type="entry name" value="Thiolase-like"/>
    <property type="match status" value="1"/>
</dbReference>
<keyword evidence="9" id="KW-0275">Fatty acid biosynthesis</keyword>
<evidence type="ECO:0000256" key="5">
    <source>
        <dbReference type="ARBA" id="ARBA00022516"/>
    </source>
</evidence>
<comment type="pathway">
    <text evidence="1">Lipid metabolism; fatty acid biosynthesis.</text>
</comment>
<feature type="domain" description="Beta-ketoacyl-[acyl-carrier-protein] synthase III N-terminal" evidence="12">
    <location>
        <begin position="111"/>
        <end position="189"/>
    </location>
</feature>
<dbReference type="Gene3D" id="3.40.47.10">
    <property type="match status" value="1"/>
</dbReference>
<dbReference type="GO" id="GO:0044550">
    <property type="term" value="P:secondary metabolite biosynthetic process"/>
    <property type="evidence" value="ECO:0007669"/>
    <property type="project" value="TreeGrafter"/>
</dbReference>
<organism evidence="13">
    <name type="scientific">bioreactor metagenome</name>
    <dbReference type="NCBI Taxonomy" id="1076179"/>
    <lineage>
        <taxon>unclassified sequences</taxon>
        <taxon>metagenomes</taxon>
        <taxon>ecological metagenomes</taxon>
    </lineage>
</organism>
<evidence type="ECO:0000313" key="13">
    <source>
        <dbReference type="EMBL" id="MPM75754.1"/>
    </source>
</evidence>
<evidence type="ECO:0000256" key="1">
    <source>
        <dbReference type="ARBA" id="ARBA00005194"/>
    </source>
</evidence>
<feature type="domain" description="Beta-ketoacyl-[acyl-carrier-protein] synthase III C-terminal" evidence="11">
    <location>
        <begin position="244"/>
        <end position="330"/>
    </location>
</feature>
<dbReference type="GO" id="GO:0033818">
    <property type="term" value="F:beta-ketoacyl-acyl-carrier-protein synthase III activity"/>
    <property type="evidence" value="ECO:0007669"/>
    <property type="project" value="UniProtKB-EC"/>
</dbReference>
<dbReference type="EC" id="2.3.1.180" evidence="3"/>
<keyword evidence="5" id="KW-0444">Lipid biosynthesis</keyword>
<dbReference type="NCBIfam" id="NF006829">
    <property type="entry name" value="PRK09352.1"/>
    <property type="match status" value="1"/>
</dbReference>
<evidence type="ECO:0000256" key="6">
    <source>
        <dbReference type="ARBA" id="ARBA00022679"/>
    </source>
</evidence>
<proteinExistence type="inferred from homology"/>